<sequence>MPTIKEKLYFNFDGVWSNDFNIVHINTDGGMFSETFVANREIVETQMRGNKKPIFHGIEESPLEFEMTIAFEKRWTDEEIDNVLKWLFVDHYKPLYFEGAENKIYRCMPVNDSQIVHNGLKEGYITLSMRCDSSNIYSQTITTNPVNITETSIITINNDGHESIYPEISIIKNGSKGHISIENLNDLSSGIFEIRDIELGEDIYIDCEKEIIETDIIGVYRYDNIIGNFTRLLKGENRLKIDGNCTIQFRYKNKYKF</sequence>
<accession>A0A3G3BVU6</accession>
<evidence type="ECO:0000259" key="2">
    <source>
        <dbReference type="Pfam" id="PF20753"/>
    </source>
</evidence>
<protein>
    <recommendedName>
        <fullName evidence="5">Phage tail protein</fullName>
    </recommendedName>
</protein>
<dbReference type="Pfam" id="PF20195">
    <property type="entry name" value="DUF6558"/>
    <property type="match status" value="1"/>
</dbReference>
<organism evidence="3 4">
    <name type="scientific">Bacillus phage vB_BcoS-136</name>
    <dbReference type="NCBI Taxonomy" id="2419619"/>
    <lineage>
        <taxon>Viruses</taxon>
        <taxon>Duplodnaviria</taxon>
        <taxon>Heunggongvirae</taxon>
        <taxon>Uroviricota</taxon>
        <taxon>Caudoviricetes</taxon>
        <taxon>Heleneionescovirinae</taxon>
        <taxon>Kenyattavirus</taxon>
        <taxon>Kenyattavirus kv136</taxon>
    </lineage>
</organism>
<keyword evidence="4" id="KW-1185">Reference proteome</keyword>
<dbReference type="Gene3D" id="2.60.120.860">
    <property type="match status" value="1"/>
</dbReference>
<evidence type="ECO:0008006" key="5">
    <source>
        <dbReference type="Google" id="ProtNLM"/>
    </source>
</evidence>
<dbReference type="Pfam" id="PF20753">
    <property type="entry name" value="DUF6558_C"/>
    <property type="match status" value="1"/>
</dbReference>
<evidence type="ECO:0000313" key="3">
    <source>
        <dbReference type="EMBL" id="AYP68260.1"/>
    </source>
</evidence>
<dbReference type="Gene3D" id="2.40.30.200">
    <property type="match status" value="1"/>
</dbReference>
<dbReference type="EMBL" id="MH884508">
    <property type="protein sequence ID" value="AYP68260.1"/>
    <property type="molecule type" value="Genomic_DNA"/>
</dbReference>
<feature type="domain" description="DUF6558" evidence="1">
    <location>
        <begin position="10"/>
        <end position="133"/>
    </location>
</feature>
<reference evidence="3 4" key="1">
    <citation type="submission" date="2018-09" db="EMBL/GenBank/DDBJ databases">
        <title>Comparative Genomic Analysis of Eight Novel Haloalkaliphilic Bacteriophages from Lake Elmenteita, Kenya.</title>
        <authorList>
            <person name="Akhwale J.K."/>
        </authorList>
    </citation>
    <scope>NUCLEOTIDE SEQUENCE [LARGE SCALE GENOMIC DNA]</scope>
</reference>
<feature type="domain" description="Phage tail-like C-terminal" evidence="2">
    <location>
        <begin position="141"/>
        <end position="251"/>
    </location>
</feature>
<gene>
    <name evidence="3" type="ORF">vBBcoS136_00145</name>
</gene>
<dbReference type="Proteomes" id="UP000274199">
    <property type="component" value="Segment"/>
</dbReference>
<evidence type="ECO:0000313" key="4">
    <source>
        <dbReference type="Proteomes" id="UP000274199"/>
    </source>
</evidence>
<dbReference type="InterPro" id="IPR048276">
    <property type="entry name" value="Phage_tail-like_C"/>
</dbReference>
<proteinExistence type="predicted"/>
<evidence type="ECO:0000259" key="1">
    <source>
        <dbReference type="Pfam" id="PF20195"/>
    </source>
</evidence>
<dbReference type="InterPro" id="IPR046688">
    <property type="entry name" value="DUF6558_N"/>
</dbReference>
<name>A0A3G3BVU6_9CAUD</name>